<dbReference type="EMBL" id="AAQH01000013">
    <property type="protein sequence ID" value="EAT11813.1"/>
    <property type="molecule type" value="Genomic_DNA"/>
</dbReference>
<gene>
    <name evidence="1" type="ORF">RED65_05484</name>
</gene>
<dbReference type="HOGENOM" id="CLU_930422_0_0_6"/>
<dbReference type="AlphaFoldDB" id="Q1N0M0"/>
<dbReference type="RefSeq" id="WP_007016414.1">
    <property type="nucleotide sequence ID" value="NZ_AAQH01000013.1"/>
</dbReference>
<protein>
    <submittedName>
        <fullName evidence="1">Uncharacterized protein</fullName>
    </submittedName>
</protein>
<evidence type="ECO:0000313" key="1">
    <source>
        <dbReference type="EMBL" id="EAT11813.1"/>
    </source>
</evidence>
<dbReference type="Proteomes" id="UP000004263">
    <property type="component" value="Unassembled WGS sequence"/>
</dbReference>
<organism evidence="1 2">
    <name type="scientific">Bermanella marisrubri</name>
    <dbReference type="NCBI Taxonomy" id="207949"/>
    <lineage>
        <taxon>Bacteria</taxon>
        <taxon>Pseudomonadati</taxon>
        <taxon>Pseudomonadota</taxon>
        <taxon>Gammaproteobacteria</taxon>
        <taxon>Oceanospirillales</taxon>
        <taxon>Oceanospirillaceae</taxon>
        <taxon>Bermanella</taxon>
    </lineage>
</organism>
<proteinExistence type="predicted"/>
<dbReference type="OrthoDB" id="9178605at2"/>
<name>Q1N0M0_9GAMM</name>
<comment type="caution">
    <text evidence="1">The sequence shown here is derived from an EMBL/GenBank/DDBJ whole genome shotgun (WGS) entry which is preliminary data.</text>
</comment>
<accession>Q1N0M0</accession>
<keyword evidence="2" id="KW-1185">Reference proteome</keyword>
<reference evidence="1 2" key="1">
    <citation type="submission" date="2006-03" db="EMBL/GenBank/DDBJ databases">
        <authorList>
            <person name="Pinhassi J."/>
            <person name="Pedros-Alio C."/>
            <person name="Ferriera S."/>
            <person name="Johnson J."/>
            <person name="Kravitz S."/>
            <person name="Halpern A."/>
            <person name="Remington K."/>
            <person name="Beeson K."/>
            <person name="Tran B."/>
            <person name="Rogers Y.-H."/>
            <person name="Friedman R."/>
            <person name="Venter J.C."/>
        </authorList>
    </citation>
    <scope>NUCLEOTIDE SEQUENCE [LARGE SCALE GENOMIC DNA]</scope>
    <source>
        <strain evidence="1 2">RED65</strain>
    </source>
</reference>
<sequence length="312" mass="35984">MIACLDNLAACGRATRNRLYIPICFLFTFSLNQTGVAGEWVYEVDPYYSNVAYFQSIGDVDVPRLGKRTELEMYQDLLARAYRPQFFLIEASINPLPILGVALKDDGGDESIYDNMPISQNLNLVEAVTTGFEEPYAVSFFLGNRVEYQSAGEESNDSHGFIGYLWSYGHLHIRENQLVQDRWGEFEWKIKGEQVFSDRDLSWSFRFGFKIHDNPLITDEFYVGIRRERHQFNGDVFSWVQNGGIEFTYRVDRDSGKAIGQQLILDKKIPWARRGWVFSLGVGLVRNTRLKYKGELQLPSETTFVVRPSLEF</sequence>
<evidence type="ECO:0000313" key="2">
    <source>
        <dbReference type="Proteomes" id="UP000004263"/>
    </source>
</evidence>